<organism evidence="7 8">
    <name type="scientific">Thermasporomyces composti</name>
    <dbReference type="NCBI Taxonomy" id="696763"/>
    <lineage>
        <taxon>Bacteria</taxon>
        <taxon>Bacillati</taxon>
        <taxon>Actinomycetota</taxon>
        <taxon>Actinomycetes</taxon>
        <taxon>Propionibacteriales</taxon>
        <taxon>Nocardioidaceae</taxon>
        <taxon>Thermasporomyces</taxon>
    </lineage>
</organism>
<evidence type="ECO:0000313" key="8">
    <source>
        <dbReference type="Proteomes" id="UP000256485"/>
    </source>
</evidence>
<dbReference type="AlphaFoldDB" id="A0A3D9V2D8"/>
<dbReference type="Proteomes" id="UP000256485">
    <property type="component" value="Unassembled WGS sequence"/>
</dbReference>
<dbReference type="InterPro" id="IPR007016">
    <property type="entry name" value="O-antigen_ligase-rel_domated"/>
</dbReference>
<keyword evidence="2 5" id="KW-0812">Transmembrane</keyword>
<name>A0A3D9V2D8_THECX</name>
<evidence type="ECO:0000259" key="6">
    <source>
        <dbReference type="Pfam" id="PF04932"/>
    </source>
</evidence>
<feature type="transmembrane region" description="Helical" evidence="5">
    <location>
        <begin position="256"/>
        <end position="277"/>
    </location>
</feature>
<gene>
    <name evidence="7" type="ORF">DFJ64_1341</name>
</gene>
<keyword evidence="4 5" id="KW-0472">Membrane</keyword>
<feature type="transmembrane region" description="Helical" evidence="5">
    <location>
        <begin position="373"/>
        <end position="393"/>
    </location>
</feature>
<feature type="transmembrane region" description="Helical" evidence="5">
    <location>
        <begin position="6"/>
        <end position="26"/>
    </location>
</feature>
<dbReference type="GO" id="GO:0016874">
    <property type="term" value="F:ligase activity"/>
    <property type="evidence" value="ECO:0007669"/>
    <property type="project" value="UniProtKB-KW"/>
</dbReference>
<comment type="caution">
    <text evidence="7">The sequence shown here is derived from an EMBL/GenBank/DDBJ whole genome shotgun (WGS) entry which is preliminary data.</text>
</comment>
<proteinExistence type="predicted"/>
<dbReference type="InterPro" id="IPR051533">
    <property type="entry name" value="WaaL-like"/>
</dbReference>
<reference evidence="7 8" key="1">
    <citation type="submission" date="2018-08" db="EMBL/GenBank/DDBJ databases">
        <title>Sequencing the genomes of 1000 actinobacteria strains.</title>
        <authorList>
            <person name="Klenk H.-P."/>
        </authorList>
    </citation>
    <scope>NUCLEOTIDE SEQUENCE [LARGE SCALE GENOMIC DNA]</scope>
    <source>
        <strain evidence="7 8">DSM 22891</strain>
    </source>
</reference>
<feature type="transmembrane region" description="Helical" evidence="5">
    <location>
        <begin position="164"/>
        <end position="182"/>
    </location>
</feature>
<feature type="transmembrane region" description="Helical" evidence="5">
    <location>
        <begin position="233"/>
        <end position="249"/>
    </location>
</feature>
<dbReference type="RefSeq" id="WP_115849650.1">
    <property type="nucleotide sequence ID" value="NZ_QTUC01000001.1"/>
</dbReference>
<evidence type="ECO:0000256" key="5">
    <source>
        <dbReference type="SAM" id="Phobius"/>
    </source>
</evidence>
<evidence type="ECO:0000313" key="7">
    <source>
        <dbReference type="EMBL" id="REF35948.1"/>
    </source>
</evidence>
<dbReference type="Pfam" id="PF04932">
    <property type="entry name" value="Wzy_C"/>
    <property type="match status" value="1"/>
</dbReference>
<feature type="domain" description="O-antigen ligase-related" evidence="6">
    <location>
        <begin position="217"/>
        <end position="356"/>
    </location>
</feature>
<keyword evidence="7" id="KW-0436">Ligase</keyword>
<dbReference type="OrthoDB" id="3374237at2"/>
<evidence type="ECO:0000256" key="3">
    <source>
        <dbReference type="ARBA" id="ARBA00022989"/>
    </source>
</evidence>
<dbReference type="PANTHER" id="PTHR37422">
    <property type="entry name" value="TEICHURONIC ACID BIOSYNTHESIS PROTEIN TUAE"/>
    <property type="match status" value="1"/>
</dbReference>
<protein>
    <submittedName>
        <fullName evidence="7">O-antigen ligase-like membrane protein</fullName>
    </submittedName>
</protein>
<feature type="transmembrane region" description="Helical" evidence="5">
    <location>
        <begin position="33"/>
        <end position="52"/>
    </location>
</feature>
<dbReference type="EMBL" id="QTUC01000001">
    <property type="protein sequence ID" value="REF35948.1"/>
    <property type="molecule type" value="Genomic_DNA"/>
</dbReference>
<dbReference type="GO" id="GO:0016020">
    <property type="term" value="C:membrane"/>
    <property type="evidence" value="ECO:0007669"/>
    <property type="project" value="UniProtKB-SubCell"/>
</dbReference>
<keyword evidence="8" id="KW-1185">Reference proteome</keyword>
<feature type="transmembrane region" description="Helical" evidence="5">
    <location>
        <begin position="133"/>
        <end position="152"/>
    </location>
</feature>
<feature type="transmembrane region" description="Helical" evidence="5">
    <location>
        <begin position="108"/>
        <end position="127"/>
    </location>
</feature>
<accession>A0A3D9V2D8</accession>
<feature type="transmembrane region" description="Helical" evidence="5">
    <location>
        <begin position="339"/>
        <end position="361"/>
    </location>
</feature>
<dbReference type="PANTHER" id="PTHR37422:SF13">
    <property type="entry name" value="LIPOPOLYSACCHARIDE BIOSYNTHESIS PROTEIN PA4999-RELATED"/>
    <property type="match status" value="1"/>
</dbReference>
<keyword evidence="3 5" id="KW-1133">Transmembrane helix</keyword>
<sequence length="441" mass="45295">MRTWVAWPTAALAGAALGVGATLTLLAPRGLGLALVGGVVCVTVFVLRPWLTLPTGIVGGPLVAMAVGVRDVQAIVTIHAAILAAGGLAVLLRRTFLPGADRSRRTPADAPMLVLAVVVVACAAYGLTRHAPYDVMVGTYQLAVLPAYYFLATTTFTTSRALRAAGIVYVVAATTFALASLATPGQHGGLLSALAVPPLIVASCRTRGVRRLACLVAVAVLLADVVLAGYRSIWLALGIALLVMVVRGAPSVRRCVALSLAAGVLVVGGGMAMSTGVQERSHIVEQKLTTSSGYRGAEASTGLAVFAANPVLGEGLGQSTPDVYLPPYRVTDVGPVYHAFWVTVLANTGLVGLMAVCWPLAVAIRIGLTDRAGLSLSFAALAAGFVVAASFAGPTDGHWELGLLPALVLLTRAPATRPTPHPPLEVWYAHARSGAPVRASH</sequence>
<evidence type="ECO:0000256" key="1">
    <source>
        <dbReference type="ARBA" id="ARBA00004141"/>
    </source>
</evidence>
<comment type="subcellular location">
    <subcellularLocation>
        <location evidence="1">Membrane</location>
        <topology evidence="1">Multi-pass membrane protein</topology>
    </subcellularLocation>
</comment>
<evidence type="ECO:0000256" key="2">
    <source>
        <dbReference type="ARBA" id="ARBA00022692"/>
    </source>
</evidence>
<evidence type="ECO:0000256" key="4">
    <source>
        <dbReference type="ARBA" id="ARBA00023136"/>
    </source>
</evidence>
<feature type="transmembrane region" description="Helical" evidence="5">
    <location>
        <begin position="72"/>
        <end position="96"/>
    </location>
</feature>